<dbReference type="RefSeq" id="WP_015788456.1">
    <property type="nucleotide sequence ID" value="NC_013158.1"/>
</dbReference>
<name>C7NTF4_HALUD</name>
<dbReference type="InterPro" id="IPR051169">
    <property type="entry name" value="NADH-Q_oxidoreductase"/>
</dbReference>
<keyword evidence="3" id="KW-0285">Flavoprotein</keyword>
<keyword evidence="5" id="KW-0560">Oxidoreductase</keyword>
<dbReference type="GO" id="GO:0003955">
    <property type="term" value="F:NAD(P)H dehydrogenase (quinone) activity"/>
    <property type="evidence" value="ECO:0007669"/>
    <property type="project" value="TreeGrafter"/>
</dbReference>
<dbReference type="GO" id="GO:0019646">
    <property type="term" value="P:aerobic electron transport chain"/>
    <property type="evidence" value="ECO:0007669"/>
    <property type="project" value="TreeGrafter"/>
</dbReference>
<dbReference type="InterPro" id="IPR036188">
    <property type="entry name" value="FAD/NAD-bd_sf"/>
</dbReference>
<dbReference type="SUPFAM" id="SSF51905">
    <property type="entry name" value="FAD/NAD(P)-binding domain"/>
    <property type="match status" value="2"/>
</dbReference>
<evidence type="ECO:0000256" key="2">
    <source>
        <dbReference type="ARBA" id="ARBA00005272"/>
    </source>
</evidence>
<proteinExistence type="inferred from homology"/>
<evidence type="ECO:0000259" key="6">
    <source>
        <dbReference type="Pfam" id="PF07992"/>
    </source>
</evidence>
<evidence type="ECO:0000313" key="8">
    <source>
        <dbReference type="Proteomes" id="UP000002071"/>
    </source>
</evidence>
<dbReference type="AlphaFoldDB" id="C7NTF4"/>
<evidence type="ECO:0000256" key="4">
    <source>
        <dbReference type="ARBA" id="ARBA00022827"/>
    </source>
</evidence>
<dbReference type="PANTHER" id="PTHR42913:SF3">
    <property type="entry name" value="64 KDA MITOCHONDRIAL NADH DEHYDROGENASE (EUROFUNG)"/>
    <property type="match status" value="1"/>
</dbReference>
<dbReference type="KEGG" id="hut:Huta_0690"/>
<evidence type="ECO:0000313" key="7">
    <source>
        <dbReference type="EMBL" id="ACV10876.1"/>
    </source>
</evidence>
<dbReference type="InterPro" id="IPR023753">
    <property type="entry name" value="FAD/NAD-binding_dom"/>
</dbReference>
<protein>
    <submittedName>
        <fullName evidence="7">FAD-dependent pyridine nucleotide-disulphide oxidoreductase</fullName>
    </submittedName>
</protein>
<dbReference type="EMBL" id="CP001687">
    <property type="protein sequence ID" value="ACV10876.1"/>
    <property type="molecule type" value="Genomic_DNA"/>
</dbReference>
<accession>C7NTF4</accession>
<dbReference type="STRING" id="519442.Huta_0690"/>
<dbReference type="HOGENOM" id="CLU_021377_7_2_2"/>
<evidence type="ECO:0000256" key="1">
    <source>
        <dbReference type="ARBA" id="ARBA00001974"/>
    </source>
</evidence>
<comment type="cofactor">
    <cofactor evidence="1">
        <name>FAD</name>
        <dbReference type="ChEBI" id="CHEBI:57692"/>
    </cofactor>
</comment>
<dbReference type="Gene3D" id="3.50.50.100">
    <property type="match status" value="1"/>
</dbReference>
<dbReference type="OrthoDB" id="38899at2157"/>
<keyword evidence="8" id="KW-1185">Reference proteome</keyword>
<feature type="domain" description="FAD/NAD(P)-binding" evidence="6">
    <location>
        <begin position="1"/>
        <end position="291"/>
    </location>
</feature>
<keyword evidence="4" id="KW-0274">FAD</keyword>
<dbReference type="eggNOG" id="arCOG01067">
    <property type="taxonomic scope" value="Archaea"/>
</dbReference>
<dbReference type="Proteomes" id="UP000002071">
    <property type="component" value="Chromosome"/>
</dbReference>
<dbReference type="GeneID" id="8382959"/>
<dbReference type="Pfam" id="PF07992">
    <property type="entry name" value="Pyr_redox_2"/>
    <property type="match status" value="1"/>
</dbReference>
<evidence type="ECO:0000256" key="5">
    <source>
        <dbReference type="ARBA" id="ARBA00023002"/>
    </source>
</evidence>
<comment type="similarity">
    <text evidence="2">Belongs to the NADH dehydrogenase family.</text>
</comment>
<reference evidence="7 8" key="1">
    <citation type="journal article" date="2009" name="Stand. Genomic Sci.">
        <title>Complete genome sequence of Halorhabdus utahensis type strain (AX-2).</title>
        <authorList>
            <person name="Anderson I."/>
            <person name="Tindall B.J."/>
            <person name="Pomrenke H."/>
            <person name="Goker M."/>
            <person name="Lapidus A."/>
            <person name="Nolan M."/>
            <person name="Copeland A."/>
            <person name="Glavina Del Rio T."/>
            <person name="Chen F."/>
            <person name="Tice H."/>
            <person name="Cheng J.F."/>
            <person name="Lucas S."/>
            <person name="Chertkov O."/>
            <person name="Bruce D."/>
            <person name="Brettin T."/>
            <person name="Detter J.C."/>
            <person name="Han C."/>
            <person name="Goodwin L."/>
            <person name="Land M."/>
            <person name="Hauser L."/>
            <person name="Chang Y.J."/>
            <person name="Jeffries C.D."/>
            <person name="Pitluck S."/>
            <person name="Pati A."/>
            <person name="Mavromatis K."/>
            <person name="Ivanova N."/>
            <person name="Ovchinnikova G."/>
            <person name="Chen A."/>
            <person name="Palaniappan K."/>
            <person name="Chain P."/>
            <person name="Rohde M."/>
            <person name="Bristow J."/>
            <person name="Eisen J.A."/>
            <person name="Markowitz V."/>
            <person name="Hugenholtz P."/>
            <person name="Kyrpides N.C."/>
            <person name="Klenk H.P."/>
        </authorList>
    </citation>
    <scope>NUCLEOTIDE SEQUENCE [LARGE SCALE GENOMIC DNA]</scope>
    <source>
        <strain evidence="8">DSM 12940 / JCM 11049 / AX-2</strain>
    </source>
</reference>
<dbReference type="PANTHER" id="PTHR42913">
    <property type="entry name" value="APOPTOSIS-INDUCING FACTOR 1"/>
    <property type="match status" value="1"/>
</dbReference>
<sequence>MRVAIFGAGYAGLGVARRLERTLPDDDDLVVVDESGEHVVRHLLHRGIRYPEELAHVRLPLGTVLERATIREASVEALDHTAGVATLADGETLAYDLGVVTLGGEPEFYGLEDVIEHATPLHRPSDVETIRADFEAVLEDGGRVVVGGGGLTGIQTAGELAALARHRDASETVEVTLLEQSDAVPPGFDDRLQTAVGDALEAAGVVLHPSTTITGATADAVAVADGEPIPYEQFVWAGGIQGPVAQAGDRPTVPATLRLSENAFALGDAAQVVDADGTRVPPTAHAAIRQAGVAATNVTRVIEYRRENGGFAPRLERYRHDETGWLVSVGDDAVAKVGPTLLRGDAAKAVKTTVGAGYLSSIGAFGDAGAHLRETVFGQSPDA</sequence>
<evidence type="ECO:0000256" key="3">
    <source>
        <dbReference type="ARBA" id="ARBA00022630"/>
    </source>
</evidence>
<gene>
    <name evidence="7" type="ordered locus">Huta_0690</name>
</gene>
<organism evidence="7 8">
    <name type="scientific">Halorhabdus utahensis (strain DSM 12940 / JCM 11049 / AX-2)</name>
    <dbReference type="NCBI Taxonomy" id="519442"/>
    <lineage>
        <taxon>Archaea</taxon>
        <taxon>Methanobacteriati</taxon>
        <taxon>Methanobacteriota</taxon>
        <taxon>Stenosarchaea group</taxon>
        <taxon>Halobacteria</taxon>
        <taxon>Halobacteriales</taxon>
        <taxon>Haloarculaceae</taxon>
        <taxon>Halorhabdus</taxon>
    </lineage>
</organism>